<gene>
    <name evidence="1" type="ORF">RPERSI_LOCUS18093</name>
</gene>
<sequence length="520" mass="57883">THYHEPYLICPHPHDPILINKRLDRWKLRLQNLTEIQLPTDYARPSTPKVIEDKKILRLPEATALAVLQFSLAVKPDSSISPSQTSTFITPTNESFHEQPTPFTILLAAFVVLLHRYTSDEDITVGSSSDTRNPLVLRININPSDTFGQVVQKVQQAGYAACLRLDQVLEVQSSISVQLKFTFKLDILAGIAQIIKLLKIRVDREATADEVPFHLLISSLFPEKAQSPLSTSVHSPLFRVRFFNQTDMPENPLPPAISLATDLTVLIASHSSSSLRHALLPAIEIQFLYNQLLFSEKRISHILDQLVAVLNYAVSHSETCIAEIPMLTDKCLEVLPDPKSDLKWSQFHGAITDIFSANAKRIPNNRCVVVSTSDVSKKRVFTYQCINEASNIVAHYLINNGIEREDVVMIYAYRGVDLVVAIMGVLKAGATFSVIDPTYPPERQNVYLSVAQPSGLIILKHSGTVHSLVRTYIRDNLNLKCEIPALEILNDGFLKGGSIDDHGDADILDMVRDSASKNVG</sequence>
<feature type="non-terminal residue" evidence="1">
    <location>
        <position position="520"/>
    </location>
</feature>
<feature type="non-terminal residue" evidence="1">
    <location>
        <position position="1"/>
    </location>
</feature>
<evidence type="ECO:0000313" key="2">
    <source>
        <dbReference type="Proteomes" id="UP000789920"/>
    </source>
</evidence>
<keyword evidence="2" id="KW-1185">Reference proteome</keyword>
<comment type="caution">
    <text evidence="1">The sequence shown here is derived from an EMBL/GenBank/DDBJ whole genome shotgun (WGS) entry which is preliminary data.</text>
</comment>
<reference evidence="1" key="1">
    <citation type="submission" date="2021-06" db="EMBL/GenBank/DDBJ databases">
        <authorList>
            <person name="Kallberg Y."/>
            <person name="Tangrot J."/>
            <person name="Rosling A."/>
        </authorList>
    </citation>
    <scope>NUCLEOTIDE SEQUENCE</scope>
    <source>
        <strain evidence="1">MA461A</strain>
    </source>
</reference>
<organism evidence="1 2">
    <name type="scientific">Racocetra persica</name>
    <dbReference type="NCBI Taxonomy" id="160502"/>
    <lineage>
        <taxon>Eukaryota</taxon>
        <taxon>Fungi</taxon>
        <taxon>Fungi incertae sedis</taxon>
        <taxon>Mucoromycota</taxon>
        <taxon>Glomeromycotina</taxon>
        <taxon>Glomeromycetes</taxon>
        <taxon>Diversisporales</taxon>
        <taxon>Gigasporaceae</taxon>
        <taxon>Racocetra</taxon>
    </lineage>
</organism>
<evidence type="ECO:0000313" key="1">
    <source>
        <dbReference type="EMBL" id="CAG8784595.1"/>
    </source>
</evidence>
<accession>A0ACA9RBV3</accession>
<proteinExistence type="predicted"/>
<dbReference type="EMBL" id="CAJVQC010047336">
    <property type="protein sequence ID" value="CAG8784595.1"/>
    <property type="molecule type" value="Genomic_DNA"/>
</dbReference>
<dbReference type="Proteomes" id="UP000789920">
    <property type="component" value="Unassembled WGS sequence"/>
</dbReference>
<name>A0ACA9RBV3_9GLOM</name>
<protein>
    <submittedName>
        <fullName evidence="1">14207_t:CDS:1</fullName>
    </submittedName>
</protein>